<dbReference type="SUPFAM" id="SSF56349">
    <property type="entry name" value="DNA breaking-rejoining enzymes"/>
    <property type="match status" value="1"/>
</dbReference>
<evidence type="ECO:0000313" key="2">
    <source>
        <dbReference type="Proteomes" id="UP000070501"/>
    </source>
</evidence>
<dbReference type="Pfam" id="PF11917">
    <property type="entry name" value="DUF3435"/>
    <property type="match status" value="1"/>
</dbReference>
<dbReference type="PANTHER" id="PTHR37535">
    <property type="entry name" value="FLUG DOMAIN PROTEIN"/>
    <property type="match status" value="1"/>
</dbReference>
<dbReference type="Gene3D" id="3.30.160.60">
    <property type="entry name" value="Classic Zinc Finger"/>
    <property type="match status" value="1"/>
</dbReference>
<dbReference type="InterPro" id="IPR011010">
    <property type="entry name" value="DNA_brk_join_enz"/>
</dbReference>
<dbReference type="OrthoDB" id="5243844at2759"/>
<reference evidence="2" key="1">
    <citation type="submission" date="2016-02" db="EMBL/GenBank/DDBJ databases">
        <title>Draft genome sequence of Microdochium bolleyi, a fungal endophyte of beachgrass.</title>
        <authorList>
            <consortium name="DOE Joint Genome Institute"/>
            <person name="David A.S."/>
            <person name="May G."/>
            <person name="Haridas S."/>
            <person name="Lim J."/>
            <person name="Wang M."/>
            <person name="Labutti K."/>
            <person name="Lipzen A."/>
            <person name="Barry K."/>
            <person name="Grigoriev I.V."/>
        </authorList>
    </citation>
    <scope>NUCLEOTIDE SEQUENCE [LARGE SCALE GENOMIC DNA]</scope>
    <source>
        <strain evidence="2">J235TASD1</strain>
    </source>
</reference>
<proteinExistence type="predicted"/>
<sequence>MYLEFHHPDRTVDEIFVKLCEGGDVLHLIQGFLVSYITNSQVERPTLGPEEYVTVRQVKCAMTAMDIWKSLCMRADSTVLLNKRAENAQNAQMYILHTKKNVVGRQHGEVRKITEWIERKLAVDFDLRYDQTFEKKEMTLEDIMCFLQVLWEHAQHIRCSPQTRLSVHLMILLAGITGFRPCEVLGLKYSQVKLEVVRSPRRPQERSLVAHITIRRAKRELGKVERSQKNIFSFSIALNSSGILCPLRMMVAQALHNDAFEVPYKSLQEILCRPNLGNENTLQIRWKPSILDKSIIPITYPSYWETFGRGVLVMGVRDTDIRLYALRVGAGQNLDGTLTAALRNYVMGHTGNVFQKSYQPQHFAHDLVSLAFKDHAGDNSELFSMLRNATLRKDLGAPIYPKKEDLQKWKQRKDLSDLKSQYNDLVSQSSTQCPEAKAIMAKMQHIKEVLSELRVAQLRKEYFSKIDRLRELGEPLPAPVDHINPFRTYNEKACLAARELGLALSQTTQLNQKEMSAVTDALVAYLGHQPFKIRAILQDAGMAQSLPDPQVVEVCSKPFMCLIDGRPFQDRGKLSNHNNLIHYRKGTFDKPFQCPACTSNIDGPIAWSNHTERVHGRWCSPNPPPGLFLGRNVSCADDIHPDECHFCAVPWASNSGSFRRHFNCSHSKVFDDPFDCPICIRASNSRFVINGVEEWQDHLERIHNGGGRFGRLHVPPN</sequence>
<evidence type="ECO:0008006" key="3">
    <source>
        <dbReference type="Google" id="ProtNLM"/>
    </source>
</evidence>
<gene>
    <name evidence="1" type="ORF">Micbo1qcDRAFT_140131</name>
</gene>
<name>A0A136INI6_9PEZI</name>
<dbReference type="PANTHER" id="PTHR37535:SF3">
    <property type="entry name" value="FLUG DOMAIN-CONTAINING PROTEIN"/>
    <property type="match status" value="1"/>
</dbReference>
<evidence type="ECO:0000313" key="1">
    <source>
        <dbReference type="EMBL" id="KXJ86485.1"/>
    </source>
</evidence>
<keyword evidence="2" id="KW-1185">Reference proteome</keyword>
<organism evidence="1 2">
    <name type="scientific">Microdochium bolleyi</name>
    <dbReference type="NCBI Taxonomy" id="196109"/>
    <lineage>
        <taxon>Eukaryota</taxon>
        <taxon>Fungi</taxon>
        <taxon>Dikarya</taxon>
        <taxon>Ascomycota</taxon>
        <taxon>Pezizomycotina</taxon>
        <taxon>Sordariomycetes</taxon>
        <taxon>Xylariomycetidae</taxon>
        <taxon>Xylariales</taxon>
        <taxon>Microdochiaceae</taxon>
        <taxon>Microdochium</taxon>
    </lineage>
</organism>
<dbReference type="GO" id="GO:0003677">
    <property type="term" value="F:DNA binding"/>
    <property type="evidence" value="ECO:0007669"/>
    <property type="project" value="InterPro"/>
</dbReference>
<dbReference type="EMBL" id="KQ964267">
    <property type="protein sequence ID" value="KXJ86485.1"/>
    <property type="molecule type" value="Genomic_DNA"/>
</dbReference>
<dbReference type="AlphaFoldDB" id="A0A136INI6"/>
<protein>
    <recommendedName>
        <fullName evidence="3">C2H2-type domain-containing protein</fullName>
    </recommendedName>
</protein>
<dbReference type="Proteomes" id="UP000070501">
    <property type="component" value="Unassembled WGS sequence"/>
</dbReference>
<dbReference type="InParanoid" id="A0A136INI6"/>
<dbReference type="InterPro" id="IPR021842">
    <property type="entry name" value="DUF3435"/>
</dbReference>
<accession>A0A136INI6</accession>